<dbReference type="Gene3D" id="3.40.50.300">
    <property type="entry name" value="P-loop containing nucleotide triphosphate hydrolases"/>
    <property type="match status" value="1"/>
</dbReference>
<name>A0A0F9DKN4_9ZZZZ</name>
<proteinExistence type="predicted"/>
<dbReference type="Gene3D" id="3.30.420.240">
    <property type="match status" value="1"/>
</dbReference>
<sequence>ANRAEVRALPSTEKAGHGFQGTLVVRDEVARHENARENYRAVARSGAKMVELSTANKKDSTNYFQEKTEEFYNDSLTEKKVYPSGLELYTNSKKPGVCLVFLSCKLRPTRVEGLTFDEWWARDVLPRFTPEAIEEQYPEKIEDVFKASLVRAYFDMSSLEDMGYDVCPPIRQTEINTYNNIVRVYKPPIVGRRYVCFTDPSDGVSDPFVTGVKDYITGEVVCSATGMEKVDRAAEIHDYLVREYGRGVGYKGATNSFEYTGSVGGVFAKTLENLNTPNQAPRRKPDGKIDVGKRGQWVSGDHKEKNFGDLAFAIVKRQIVSHDREFMQQAKTVQRDGDKPITDKKMDFDWVMMMAGLEQLSKHEPMGDWKIESSKYKY</sequence>
<gene>
    <name evidence="1" type="ORF">LCGC14_2187600</name>
</gene>
<feature type="non-terminal residue" evidence="1">
    <location>
        <position position="1"/>
    </location>
</feature>
<protein>
    <recommendedName>
        <fullName evidence="2">Terminase large subunit gp17-like C-terminal domain-containing protein</fullName>
    </recommendedName>
</protein>
<dbReference type="InterPro" id="IPR027417">
    <property type="entry name" value="P-loop_NTPase"/>
</dbReference>
<dbReference type="EMBL" id="LAZR01028566">
    <property type="protein sequence ID" value="KKL62199.1"/>
    <property type="molecule type" value="Genomic_DNA"/>
</dbReference>
<organism evidence="1">
    <name type="scientific">marine sediment metagenome</name>
    <dbReference type="NCBI Taxonomy" id="412755"/>
    <lineage>
        <taxon>unclassified sequences</taxon>
        <taxon>metagenomes</taxon>
        <taxon>ecological metagenomes</taxon>
    </lineage>
</organism>
<comment type="caution">
    <text evidence="1">The sequence shown here is derived from an EMBL/GenBank/DDBJ whole genome shotgun (WGS) entry which is preliminary data.</text>
</comment>
<reference evidence="1" key="1">
    <citation type="journal article" date="2015" name="Nature">
        <title>Complex archaea that bridge the gap between prokaryotes and eukaryotes.</title>
        <authorList>
            <person name="Spang A."/>
            <person name="Saw J.H."/>
            <person name="Jorgensen S.L."/>
            <person name="Zaremba-Niedzwiedzka K."/>
            <person name="Martijn J."/>
            <person name="Lind A.E."/>
            <person name="van Eijk R."/>
            <person name="Schleper C."/>
            <person name="Guy L."/>
            <person name="Ettema T.J."/>
        </authorList>
    </citation>
    <scope>NUCLEOTIDE SEQUENCE</scope>
</reference>
<dbReference type="AlphaFoldDB" id="A0A0F9DKN4"/>
<accession>A0A0F9DKN4</accession>
<evidence type="ECO:0008006" key="2">
    <source>
        <dbReference type="Google" id="ProtNLM"/>
    </source>
</evidence>
<evidence type="ECO:0000313" key="1">
    <source>
        <dbReference type="EMBL" id="KKL62199.1"/>
    </source>
</evidence>